<organism evidence="9 10">
    <name type="scientific">Rehmannia glutinosa</name>
    <name type="common">Chinese foxglove</name>
    <dbReference type="NCBI Taxonomy" id="99300"/>
    <lineage>
        <taxon>Eukaryota</taxon>
        <taxon>Viridiplantae</taxon>
        <taxon>Streptophyta</taxon>
        <taxon>Embryophyta</taxon>
        <taxon>Tracheophyta</taxon>
        <taxon>Spermatophyta</taxon>
        <taxon>Magnoliopsida</taxon>
        <taxon>eudicotyledons</taxon>
        <taxon>Gunneridae</taxon>
        <taxon>Pentapetalae</taxon>
        <taxon>asterids</taxon>
        <taxon>lamiids</taxon>
        <taxon>Lamiales</taxon>
        <taxon>Orobanchaceae</taxon>
        <taxon>Rehmannieae</taxon>
        <taxon>Rehmannia</taxon>
    </lineage>
</organism>
<evidence type="ECO:0000259" key="8">
    <source>
        <dbReference type="PROSITE" id="PS50994"/>
    </source>
</evidence>
<evidence type="ECO:0000313" key="10">
    <source>
        <dbReference type="Proteomes" id="UP001318860"/>
    </source>
</evidence>
<evidence type="ECO:0000256" key="7">
    <source>
        <dbReference type="SAM" id="MobiDB-lite"/>
    </source>
</evidence>
<sequence length="473" mass="53477">MAPITNCLSGKTFLWTQEAAAAFEQIKLKLTSAPVLLLPDFTLPFELSCDASKVGIGAVLSQHGRPIAFFSEKLSGPRSRYSAYDVEFYAVVRAVRYWRHYLFHREFVLYTDHEALRHLATQDNISTRHASWTAYLQQFTFVLKHRSGASNRVADALSRRALVLTGETLDFLLHNGFLFKGTQLCIPDSSLRLKLIGELHGAGHVGRDRLPRTQRGHDSIFVVVDRFSKMVHFIPCKRTSDAVHVAQLFFREIYRLHGLPSSIVSDRDTRFLSFFWRSLWRMANTQLDFSSAYHPQTDGQTEVVNRSLGNLLRCLVVYAVIPRGPSDLITLPSPVRADSRAVDLLESLCQTHAATRAKLMESNAQYKASADTRRWAVEFEVDDLVWAVLTKDRYPAHEFNKLSARKIGPVEIIEKINPNAYRLKLPSHLRTSDVFNVKHLVPFVGDSTSGDEAQSDSRANRFQVGENDGDEAA</sequence>
<dbReference type="InterPro" id="IPR056924">
    <property type="entry name" value="SH3_Tf2-1"/>
</dbReference>
<dbReference type="SUPFAM" id="SSF53098">
    <property type="entry name" value="Ribonuclease H-like"/>
    <property type="match status" value="1"/>
</dbReference>
<dbReference type="PANTHER" id="PTHR35046">
    <property type="entry name" value="ZINC KNUCKLE (CCHC-TYPE) FAMILY PROTEIN"/>
    <property type="match status" value="1"/>
</dbReference>
<accession>A0ABR0TWW8</accession>
<feature type="region of interest" description="Disordered" evidence="7">
    <location>
        <begin position="447"/>
        <end position="473"/>
    </location>
</feature>
<comment type="caution">
    <text evidence="9">The sequence shown here is derived from an EMBL/GenBank/DDBJ whole genome shotgun (WGS) entry which is preliminary data.</text>
</comment>
<keyword evidence="1" id="KW-0808">Transferase</keyword>
<evidence type="ECO:0000313" key="9">
    <source>
        <dbReference type="EMBL" id="KAK6114742.1"/>
    </source>
</evidence>
<dbReference type="InterPro" id="IPR012337">
    <property type="entry name" value="RNaseH-like_sf"/>
</dbReference>
<keyword evidence="2" id="KW-0548">Nucleotidyltransferase</keyword>
<dbReference type="InterPro" id="IPR043502">
    <property type="entry name" value="DNA/RNA_pol_sf"/>
</dbReference>
<feature type="domain" description="Integrase catalytic" evidence="8">
    <location>
        <begin position="183"/>
        <end position="313"/>
    </location>
</feature>
<dbReference type="CDD" id="cd09274">
    <property type="entry name" value="RNase_HI_RT_Ty3"/>
    <property type="match status" value="1"/>
</dbReference>
<dbReference type="Gene3D" id="3.30.420.10">
    <property type="entry name" value="Ribonuclease H-like superfamily/Ribonuclease H"/>
    <property type="match status" value="2"/>
</dbReference>
<evidence type="ECO:0000256" key="4">
    <source>
        <dbReference type="ARBA" id="ARBA00022759"/>
    </source>
</evidence>
<keyword evidence="3" id="KW-0540">Nuclease</keyword>
<dbReference type="Gene3D" id="3.30.70.270">
    <property type="match status" value="1"/>
</dbReference>
<dbReference type="PANTHER" id="PTHR35046:SF18">
    <property type="entry name" value="RNA-DIRECTED DNA POLYMERASE"/>
    <property type="match status" value="1"/>
</dbReference>
<dbReference type="SUPFAM" id="SSF56672">
    <property type="entry name" value="DNA/RNA polymerases"/>
    <property type="match status" value="1"/>
</dbReference>
<evidence type="ECO:0000256" key="1">
    <source>
        <dbReference type="ARBA" id="ARBA00022679"/>
    </source>
</evidence>
<gene>
    <name evidence="9" type="ORF">DH2020_007011</name>
</gene>
<evidence type="ECO:0000256" key="5">
    <source>
        <dbReference type="ARBA" id="ARBA00022801"/>
    </source>
</evidence>
<keyword evidence="4" id="KW-0255">Endonuclease</keyword>
<protein>
    <recommendedName>
        <fullName evidence="8">Integrase catalytic domain-containing protein</fullName>
    </recommendedName>
</protein>
<dbReference type="InterPro" id="IPR036397">
    <property type="entry name" value="RNaseH_sf"/>
</dbReference>
<keyword evidence="6" id="KW-0695">RNA-directed DNA polymerase</keyword>
<keyword evidence="5" id="KW-0378">Hydrolase</keyword>
<name>A0ABR0TWW8_REHGL</name>
<dbReference type="EMBL" id="JABTTQ020003506">
    <property type="protein sequence ID" value="KAK6114742.1"/>
    <property type="molecule type" value="Genomic_DNA"/>
</dbReference>
<dbReference type="InterPro" id="IPR043128">
    <property type="entry name" value="Rev_trsase/Diguanyl_cyclase"/>
</dbReference>
<dbReference type="InterPro" id="IPR001584">
    <property type="entry name" value="Integrase_cat-core"/>
</dbReference>
<evidence type="ECO:0000256" key="2">
    <source>
        <dbReference type="ARBA" id="ARBA00022695"/>
    </source>
</evidence>
<evidence type="ECO:0000256" key="3">
    <source>
        <dbReference type="ARBA" id="ARBA00022722"/>
    </source>
</evidence>
<dbReference type="InterPro" id="IPR041373">
    <property type="entry name" value="RT_RNaseH"/>
</dbReference>
<proteinExistence type="predicted"/>
<reference evidence="9 10" key="1">
    <citation type="journal article" date="2021" name="Comput. Struct. Biotechnol. J.">
        <title>De novo genome assembly of the potent medicinal plant Rehmannia glutinosa using nanopore technology.</title>
        <authorList>
            <person name="Ma L."/>
            <person name="Dong C."/>
            <person name="Song C."/>
            <person name="Wang X."/>
            <person name="Zheng X."/>
            <person name="Niu Y."/>
            <person name="Chen S."/>
            <person name="Feng W."/>
        </authorList>
    </citation>
    <scope>NUCLEOTIDE SEQUENCE [LARGE SCALE GENOMIC DNA]</scope>
    <source>
        <strain evidence="9">DH-2019</strain>
    </source>
</reference>
<dbReference type="Proteomes" id="UP001318860">
    <property type="component" value="Unassembled WGS sequence"/>
</dbReference>
<dbReference type="PROSITE" id="PS50994">
    <property type="entry name" value="INTEGRASE"/>
    <property type="match status" value="1"/>
</dbReference>
<dbReference type="Pfam" id="PF17917">
    <property type="entry name" value="RT_RNaseH"/>
    <property type="match status" value="1"/>
</dbReference>
<keyword evidence="10" id="KW-1185">Reference proteome</keyword>
<dbReference type="Pfam" id="PF24626">
    <property type="entry name" value="SH3_Tf2-1"/>
    <property type="match status" value="1"/>
</dbReference>
<evidence type="ECO:0000256" key="6">
    <source>
        <dbReference type="ARBA" id="ARBA00022918"/>
    </source>
</evidence>